<gene>
    <name evidence="8" type="primary">Vamp5</name>
    <name evidence="8" type="ORF">VIRALT_R15339</name>
</gene>
<feature type="compositionally biased region" description="Low complexity" evidence="5">
    <location>
        <begin position="68"/>
        <end position="77"/>
    </location>
</feature>
<organism evidence="8 9">
    <name type="scientific">Vireo altiloquus</name>
    <name type="common">Black-whiskered vireo</name>
    <name type="synonym">Muscicapa altiloqua</name>
    <dbReference type="NCBI Taxonomy" id="34956"/>
    <lineage>
        <taxon>Eukaryota</taxon>
        <taxon>Metazoa</taxon>
        <taxon>Chordata</taxon>
        <taxon>Craniata</taxon>
        <taxon>Vertebrata</taxon>
        <taxon>Euteleostomi</taxon>
        <taxon>Archelosauria</taxon>
        <taxon>Archosauria</taxon>
        <taxon>Dinosauria</taxon>
        <taxon>Saurischia</taxon>
        <taxon>Theropoda</taxon>
        <taxon>Coelurosauria</taxon>
        <taxon>Aves</taxon>
        <taxon>Neognathae</taxon>
        <taxon>Neoaves</taxon>
        <taxon>Telluraves</taxon>
        <taxon>Australaves</taxon>
        <taxon>Passeriformes</taxon>
        <taxon>Corvoidea</taxon>
        <taxon>Vireonidae</taxon>
        <taxon>Vireoninae</taxon>
        <taxon>Vireo</taxon>
    </lineage>
</organism>
<reference evidence="8 9" key="1">
    <citation type="submission" date="2019-09" db="EMBL/GenBank/DDBJ databases">
        <title>Bird 10,000 Genomes (B10K) Project - Family phase.</title>
        <authorList>
            <person name="Zhang G."/>
        </authorList>
    </citation>
    <scope>NUCLEOTIDE SEQUENCE [LARGE SCALE GENOMIC DNA]</scope>
    <source>
        <strain evidence="8">B10K-DU-001-22</strain>
        <tissue evidence="8">Muscle</tissue>
    </source>
</reference>
<feature type="domain" description="V-SNARE coiled-coil homology" evidence="7">
    <location>
        <begin position="122"/>
        <end position="182"/>
    </location>
</feature>
<evidence type="ECO:0000259" key="7">
    <source>
        <dbReference type="PROSITE" id="PS50892"/>
    </source>
</evidence>
<feature type="compositionally biased region" description="Low complexity" evidence="5">
    <location>
        <begin position="41"/>
        <end position="61"/>
    </location>
</feature>
<feature type="compositionally biased region" description="Low complexity" evidence="5">
    <location>
        <begin position="20"/>
        <end position="33"/>
    </location>
</feature>
<feature type="compositionally biased region" description="Gly residues" evidence="5">
    <location>
        <begin position="7"/>
        <end position="16"/>
    </location>
</feature>
<dbReference type="Gene3D" id="1.20.5.110">
    <property type="match status" value="1"/>
</dbReference>
<dbReference type="InterPro" id="IPR042855">
    <property type="entry name" value="V_SNARE_CC"/>
</dbReference>
<dbReference type="EMBL" id="VZRF01009062">
    <property type="protein sequence ID" value="NWT15034.1"/>
    <property type="molecule type" value="Genomic_DNA"/>
</dbReference>
<keyword evidence="6" id="KW-1133">Transmembrane helix</keyword>
<accession>A0A7K5LB19</accession>
<comment type="similarity">
    <text evidence="1">Belongs to the synaptobrevin family.</text>
</comment>
<feature type="coiled-coil region" evidence="4">
    <location>
        <begin position="144"/>
        <end position="171"/>
    </location>
</feature>
<keyword evidence="6" id="KW-0472">Membrane</keyword>
<evidence type="ECO:0000256" key="2">
    <source>
        <dbReference type="ARBA" id="ARBA00046280"/>
    </source>
</evidence>
<dbReference type="InterPro" id="IPR001388">
    <property type="entry name" value="Synaptobrevin-like"/>
</dbReference>
<feature type="non-terminal residue" evidence="8">
    <location>
        <position position="1"/>
    </location>
</feature>
<feature type="transmembrane region" description="Helical" evidence="6">
    <location>
        <begin position="186"/>
        <end position="210"/>
    </location>
</feature>
<evidence type="ECO:0000313" key="9">
    <source>
        <dbReference type="Proteomes" id="UP000589495"/>
    </source>
</evidence>
<dbReference type="CDD" id="cd15872">
    <property type="entry name" value="R-SNARE_VAMP5"/>
    <property type="match status" value="1"/>
</dbReference>
<keyword evidence="3 4" id="KW-0175">Coiled coil</keyword>
<feature type="compositionally biased region" description="Polar residues" evidence="5">
    <location>
        <begin position="226"/>
        <end position="238"/>
    </location>
</feature>
<evidence type="ECO:0000256" key="5">
    <source>
        <dbReference type="SAM" id="MobiDB-lite"/>
    </source>
</evidence>
<comment type="subcellular location">
    <subcellularLocation>
        <location evidence="2">Endomembrane system</location>
        <topology evidence="2">Single-pass type IV membrane protein</topology>
    </subcellularLocation>
</comment>
<feature type="non-terminal residue" evidence="8">
    <location>
        <position position="238"/>
    </location>
</feature>
<feature type="region of interest" description="Disordered" evidence="5">
    <location>
        <begin position="213"/>
        <end position="238"/>
    </location>
</feature>
<feature type="region of interest" description="Disordered" evidence="5">
    <location>
        <begin position="1"/>
        <end position="82"/>
    </location>
</feature>
<comment type="caution">
    <text evidence="8">The sequence shown here is derived from an EMBL/GenBank/DDBJ whole genome shotgun (WGS) entry which is preliminary data.</text>
</comment>
<evidence type="ECO:0000256" key="4">
    <source>
        <dbReference type="SAM" id="Coils"/>
    </source>
</evidence>
<dbReference type="GO" id="GO:0043001">
    <property type="term" value="P:Golgi to plasma membrane protein transport"/>
    <property type="evidence" value="ECO:0007669"/>
    <property type="project" value="TreeGrafter"/>
</dbReference>
<evidence type="ECO:0000256" key="1">
    <source>
        <dbReference type="ARBA" id="ARBA00008025"/>
    </source>
</evidence>
<evidence type="ECO:0000256" key="3">
    <source>
        <dbReference type="PROSITE-ProRule" id="PRU00290"/>
    </source>
</evidence>
<protein>
    <submittedName>
        <fullName evidence="8">VAMP5 protein</fullName>
    </submittedName>
</protein>
<dbReference type="PANTHER" id="PTHR47462:SF1">
    <property type="entry name" value="VESICLE-ASSOCIATED MEMBRANE PROTEIN 5"/>
    <property type="match status" value="1"/>
</dbReference>
<proteinExistence type="inferred from homology"/>
<dbReference type="InterPro" id="IPR042581">
    <property type="entry name" value="VAMP5_R-SNARE"/>
</dbReference>
<dbReference type="PRINTS" id="PR00219">
    <property type="entry name" value="SYNAPTOBREVN"/>
</dbReference>
<dbReference type="Pfam" id="PF00957">
    <property type="entry name" value="Synaptobrevin"/>
    <property type="match status" value="1"/>
</dbReference>
<dbReference type="InterPro" id="IPR042166">
    <property type="entry name" value="Vamp5"/>
</dbReference>
<dbReference type="SUPFAM" id="SSF58038">
    <property type="entry name" value="SNARE fusion complex"/>
    <property type="match status" value="1"/>
</dbReference>
<keyword evidence="6" id="KW-0812">Transmembrane</keyword>
<sequence length="238" mass="24806">SDTRGPPGSGCPGAGPGPLPGLSVPTGGTRPPGAVGGGPRGTFRVPVSSRVPAPVSLAVPRCPLTPQRSCPSRSPSSGDLVPTSPRFPSPWSPCAPPASTSPVSPRCPHGVSTVSPRCPQAGLARCQREAEEVTELMRQNVARALEREGRLEQLQSRAQDLRQAGEAFTRTTQTVARRQRRRHRRWHLVALGLGLLLLFILGLALALALARPSPGTVTSTVPTPQGAPSTSPAPQGHQ</sequence>
<dbReference type="GO" id="GO:0005886">
    <property type="term" value="C:plasma membrane"/>
    <property type="evidence" value="ECO:0007669"/>
    <property type="project" value="TreeGrafter"/>
</dbReference>
<dbReference type="AlphaFoldDB" id="A0A7K5LB19"/>
<feature type="compositionally biased region" description="Low complexity" evidence="5">
    <location>
        <begin position="213"/>
        <end position="224"/>
    </location>
</feature>
<dbReference type="GO" id="GO:0012505">
    <property type="term" value="C:endomembrane system"/>
    <property type="evidence" value="ECO:0007669"/>
    <property type="project" value="UniProtKB-SubCell"/>
</dbReference>
<dbReference type="PANTHER" id="PTHR47462">
    <property type="entry name" value="VESICLE-ASSOCIATED MEMBRANE PROTEIN 5"/>
    <property type="match status" value="1"/>
</dbReference>
<dbReference type="PROSITE" id="PS50892">
    <property type="entry name" value="V_SNARE"/>
    <property type="match status" value="1"/>
</dbReference>
<dbReference type="Proteomes" id="UP000589495">
    <property type="component" value="Unassembled WGS sequence"/>
</dbReference>
<name>A0A7K5LB19_VIRAL</name>
<evidence type="ECO:0000256" key="6">
    <source>
        <dbReference type="SAM" id="Phobius"/>
    </source>
</evidence>
<keyword evidence="9" id="KW-1185">Reference proteome</keyword>
<evidence type="ECO:0000313" key="8">
    <source>
        <dbReference type="EMBL" id="NWT15034.1"/>
    </source>
</evidence>